<accession>A0AAV2ZC16</accession>
<proteinExistence type="predicted"/>
<sequence length="140" mass="15642">MATNSFRASVFLCVSASGFKLKPFMVLTGSDCGKARQELVQEARQFDEGIMHEWIDEVWAPNVESTSVLLLDNLKVHKMSSVRSNLEELETLPQFIPPGASSVSQALDVSVMRVFKMKVEDLYMQTRIFASDNTSMSATE</sequence>
<reference evidence="2" key="1">
    <citation type="submission" date="2022-11" db="EMBL/GenBank/DDBJ databases">
        <authorList>
            <person name="Morgan W.R."/>
            <person name="Tartar A."/>
        </authorList>
    </citation>
    <scope>NUCLEOTIDE SEQUENCE</scope>
    <source>
        <strain evidence="2">ARSEF 373</strain>
    </source>
</reference>
<keyword evidence="3" id="KW-1185">Reference proteome</keyword>
<dbReference type="Pfam" id="PF03184">
    <property type="entry name" value="DDE_1"/>
    <property type="match status" value="1"/>
</dbReference>
<feature type="domain" description="DDE-1" evidence="1">
    <location>
        <begin position="7"/>
        <end position="132"/>
    </location>
</feature>
<comment type="caution">
    <text evidence="2">The sequence shown here is derived from an EMBL/GenBank/DDBJ whole genome shotgun (WGS) entry which is preliminary data.</text>
</comment>
<evidence type="ECO:0000313" key="3">
    <source>
        <dbReference type="Proteomes" id="UP001146120"/>
    </source>
</evidence>
<gene>
    <name evidence="2" type="ORF">N0F65_004546</name>
</gene>
<reference evidence="2" key="2">
    <citation type="journal article" date="2023" name="Microbiol Resour">
        <title>Decontamination and Annotation of the Draft Genome Sequence of the Oomycete Lagenidium giganteum ARSEF 373.</title>
        <authorList>
            <person name="Morgan W.R."/>
            <person name="Tartar A."/>
        </authorList>
    </citation>
    <scope>NUCLEOTIDE SEQUENCE</scope>
    <source>
        <strain evidence="2">ARSEF 373</strain>
    </source>
</reference>
<name>A0AAV2ZC16_9STRA</name>
<evidence type="ECO:0000259" key="1">
    <source>
        <dbReference type="Pfam" id="PF03184"/>
    </source>
</evidence>
<organism evidence="2 3">
    <name type="scientific">Lagenidium giganteum</name>
    <dbReference type="NCBI Taxonomy" id="4803"/>
    <lineage>
        <taxon>Eukaryota</taxon>
        <taxon>Sar</taxon>
        <taxon>Stramenopiles</taxon>
        <taxon>Oomycota</taxon>
        <taxon>Peronosporomycetes</taxon>
        <taxon>Pythiales</taxon>
        <taxon>Pythiaceae</taxon>
    </lineage>
</organism>
<dbReference type="EMBL" id="DAKRPA010000014">
    <property type="protein sequence ID" value="DBA03856.1"/>
    <property type="molecule type" value="Genomic_DNA"/>
</dbReference>
<dbReference type="InterPro" id="IPR004875">
    <property type="entry name" value="DDE_SF_endonuclease_dom"/>
</dbReference>
<protein>
    <recommendedName>
        <fullName evidence="1">DDE-1 domain-containing protein</fullName>
    </recommendedName>
</protein>
<dbReference type="GO" id="GO:0003676">
    <property type="term" value="F:nucleic acid binding"/>
    <property type="evidence" value="ECO:0007669"/>
    <property type="project" value="InterPro"/>
</dbReference>
<evidence type="ECO:0000313" key="2">
    <source>
        <dbReference type="EMBL" id="DBA03856.1"/>
    </source>
</evidence>
<dbReference type="AlphaFoldDB" id="A0AAV2ZC16"/>
<dbReference type="Proteomes" id="UP001146120">
    <property type="component" value="Unassembled WGS sequence"/>
</dbReference>